<dbReference type="GO" id="GO:0009318">
    <property type="term" value="C:exodeoxyribonuclease VII complex"/>
    <property type="evidence" value="ECO:0007669"/>
    <property type="project" value="UniProtKB-UniRule"/>
</dbReference>
<accession>A0A2T0WGA8</accession>
<comment type="subcellular location">
    <subcellularLocation>
        <location evidence="5">Cytoplasm</location>
    </subcellularLocation>
</comment>
<dbReference type="CDD" id="cd04489">
    <property type="entry name" value="ExoVII_LU_OBF"/>
    <property type="match status" value="1"/>
</dbReference>
<dbReference type="GO" id="GO:0003676">
    <property type="term" value="F:nucleic acid binding"/>
    <property type="evidence" value="ECO:0007669"/>
    <property type="project" value="InterPro"/>
</dbReference>
<dbReference type="GO" id="GO:0005737">
    <property type="term" value="C:cytoplasm"/>
    <property type="evidence" value="ECO:0007669"/>
    <property type="project" value="UniProtKB-SubCell"/>
</dbReference>
<dbReference type="Pfam" id="PF02601">
    <property type="entry name" value="Exonuc_VII_L"/>
    <property type="match status" value="1"/>
</dbReference>
<keyword evidence="6" id="KW-0175">Coiled coil</keyword>
<feature type="domain" description="OB-fold nucleic acid binding" evidence="8">
    <location>
        <begin position="6"/>
        <end position="111"/>
    </location>
</feature>
<sequence>MSQPISLLALNEIIRDTVDRYLEPHYWVIAEIAQLNFGTQGHAYMDLVEKSGNKIVAKTRANCWVYAYRTISGKFFEATGQQLKSGMKVLALVSVTFHELYGFSLNVKDIDPNFTLGERARKRQEVIDRLHREGMMDINKGLKLPTVPQKIAVISSVTAAGYGDFTNQIDHNRFGYRIEHTLYQATLQGAEASATLKKAFESIEIDLVQKKYDAIVLIRGGGAQLDLDCFDDYGLAISIANSKIPVITGIGHERDETIADLVAHTRMKTPTAAAEFILSGFQAFEENLITLLKGIDRHSQLILKREEGNLSQLMSRLQLATRATLQQQHHFLDHKKEQLLSKSRHLISFEKLKLDNYGKALKSTVNTKLQKAQTRLDQLEKDIRTLNPESFFQKGYTRSEIGGIPLHLTQPEPGKELMTFTKSEKISSTINKVEKHGK</sequence>
<evidence type="ECO:0000256" key="4">
    <source>
        <dbReference type="ARBA" id="ARBA00022839"/>
    </source>
</evidence>
<evidence type="ECO:0000256" key="3">
    <source>
        <dbReference type="ARBA" id="ARBA00022801"/>
    </source>
</evidence>
<dbReference type="GO" id="GO:0006308">
    <property type="term" value="P:DNA catabolic process"/>
    <property type="evidence" value="ECO:0007669"/>
    <property type="project" value="UniProtKB-UniRule"/>
</dbReference>
<keyword evidence="1" id="KW-0963">Cytoplasm</keyword>
<feature type="domain" description="Exonuclease VII large subunit C-terminal" evidence="7">
    <location>
        <begin position="136"/>
        <end position="400"/>
    </location>
</feature>
<evidence type="ECO:0000259" key="7">
    <source>
        <dbReference type="Pfam" id="PF02601"/>
    </source>
</evidence>
<organism evidence="9 10">
    <name type="scientific">Mongoliibacter ruber</name>
    <dbReference type="NCBI Taxonomy" id="1750599"/>
    <lineage>
        <taxon>Bacteria</taxon>
        <taxon>Pseudomonadati</taxon>
        <taxon>Bacteroidota</taxon>
        <taxon>Cytophagia</taxon>
        <taxon>Cytophagales</taxon>
        <taxon>Cyclobacteriaceae</taxon>
        <taxon>Mongoliibacter</taxon>
    </lineage>
</organism>
<evidence type="ECO:0000256" key="1">
    <source>
        <dbReference type="ARBA" id="ARBA00022490"/>
    </source>
</evidence>
<dbReference type="EC" id="3.1.11.6" evidence="5"/>
<dbReference type="InterPro" id="IPR020579">
    <property type="entry name" value="Exonuc_VII_lsu_C"/>
</dbReference>
<name>A0A2T0WGA8_9BACT</name>
<dbReference type="NCBIfam" id="TIGR00237">
    <property type="entry name" value="xseA"/>
    <property type="match status" value="1"/>
</dbReference>
<dbReference type="Pfam" id="PF13742">
    <property type="entry name" value="tRNA_anti_2"/>
    <property type="match status" value="1"/>
</dbReference>
<reference evidence="9 10" key="1">
    <citation type="submission" date="2018-03" db="EMBL/GenBank/DDBJ databases">
        <title>Genomic Encyclopedia of Archaeal and Bacterial Type Strains, Phase II (KMG-II): from individual species to whole genera.</title>
        <authorList>
            <person name="Goeker M."/>
        </authorList>
    </citation>
    <scope>NUCLEOTIDE SEQUENCE [LARGE SCALE GENOMIC DNA]</scope>
    <source>
        <strain evidence="9 10">DSM 27929</strain>
    </source>
</reference>
<comment type="similarity">
    <text evidence="5">Belongs to the XseA family.</text>
</comment>
<dbReference type="AlphaFoldDB" id="A0A2T0WGA8"/>
<comment type="caution">
    <text evidence="9">The sequence shown here is derived from an EMBL/GenBank/DDBJ whole genome shotgun (WGS) entry which is preliminary data.</text>
</comment>
<dbReference type="PANTHER" id="PTHR30008:SF0">
    <property type="entry name" value="EXODEOXYRIBONUCLEASE 7 LARGE SUBUNIT"/>
    <property type="match status" value="1"/>
</dbReference>
<dbReference type="InterPro" id="IPR003753">
    <property type="entry name" value="Exonuc_VII_L"/>
</dbReference>
<protein>
    <recommendedName>
        <fullName evidence="5">Exodeoxyribonuclease 7 large subunit</fullName>
        <ecNumber evidence="5">3.1.11.6</ecNumber>
    </recommendedName>
</protein>
<keyword evidence="10" id="KW-1185">Reference proteome</keyword>
<evidence type="ECO:0000256" key="2">
    <source>
        <dbReference type="ARBA" id="ARBA00022722"/>
    </source>
</evidence>
<dbReference type="InterPro" id="IPR025824">
    <property type="entry name" value="OB-fold_nuc-bd_dom"/>
</dbReference>
<dbReference type="PANTHER" id="PTHR30008">
    <property type="entry name" value="EXODEOXYRIBONUCLEASE 7 LARGE SUBUNIT"/>
    <property type="match status" value="1"/>
</dbReference>
<keyword evidence="4 5" id="KW-0269">Exonuclease</keyword>
<dbReference type="OrthoDB" id="9802795at2"/>
<dbReference type="EMBL" id="PVTR01000011">
    <property type="protein sequence ID" value="PRY85743.1"/>
    <property type="molecule type" value="Genomic_DNA"/>
</dbReference>
<evidence type="ECO:0000259" key="8">
    <source>
        <dbReference type="Pfam" id="PF13742"/>
    </source>
</evidence>
<dbReference type="RefSeq" id="WP_106134911.1">
    <property type="nucleotide sequence ID" value="NZ_PVTR01000011.1"/>
</dbReference>
<keyword evidence="3 5" id="KW-0378">Hydrolase</keyword>
<proteinExistence type="inferred from homology"/>
<keyword evidence="2 5" id="KW-0540">Nuclease</keyword>
<feature type="coiled-coil region" evidence="6">
    <location>
        <begin position="362"/>
        <end position="389"/>
    </location>
</feature>
<evidence type="ECO:0000256" key="5">
    <source>
        <dbReference type="RuleBase" id="RU004355"/>
    </source>
</evidence>
<evidence type="ECO:0000256" key="6">
    <source>
        <dbReference type="SAM" id="Coils"/>
    </source>
</evidence>
<dbReference type="GO" id="GO:0008855">
    <property type="term" value="F:exodeoxyribonuclease VII activity"/>
    <property type="evidence" value="ECO:0007669"/>
    <property type="project" value="UniProtKB-UniRule"/>
</dbReference>
<gene>
    <name evidence="9" type="ORF">CLW00_11186</name>
</gene>
<evidence type="ECO:0000313" key="9">
    <source>
        <dbReference type="EMBL" id="PRY85743.1"/>
    </source>
</evidence>
<dbReference type="Proteomes" id="UP000238157">
    <property type="component" value="Unassembled WGS sequence"/>
</dbReference>
<evidence type="ECO:0000313" key="10">
    <source>
        <dbReference type="Proteomes" id="UP000238157"/>
    </source>
</evidence>
<comment type="catalytic activity">
    <reaction evidence="5">
        <text>Exonucleolytic cleavage in either 5'- to 3'- or 3'- to 5'-direction to yield nucleoside 5'-phosphates.</text>
        <dbReference type="EC" id="3.1.11.6"/>
    </reaction>
</comment>